<evidence type="ECO:0000313" key="1">
    <source>
        <dbReference type="EMBL" id="PQO37220.1"/>
    </source>
</evidence>
<dbReference type="AlphaFoldDB" id="A0A2S8FYQ5"/>
<proteinExistence type="predicted"/>
<organism evidence="1 2">
    <name type="scientific">Blastopirellula marina</name>
    <dbReference type="NCBI Taxonomy" id="124"/>
    <lineage>
        <taxon>Bacteria</taxon>
        <taxon>Pseudomonadati</taxon>
        <taxon>Planctomycetota</taxon>
        <taxon>Planctomycetia</taxon>
        <taxon>Pirellulales</taxon>
        <taxon>Pirellulaceae</taxon>
        <taxon>Blastopirellula</taxon>
    </lineage>
</organism>
<dbReference type="Proteomes" id="UP000238322">
    <property type="component" value="Unassembled WGS sequence"/>
</dbReference>
<reference evidence="1 2" key="1">
    <citation type="submission" date="2018-02" db="EMBL/GenBank/DDBJ databases">
        <title>Comparative genomes isolates from brazilian mangrove.</title>
        <authorList>
            <person name="Araujo J.E."/>
            <person name="Taketani R.G."/>
            <person name="Silva M.C.P."/>
            <person name="Loureco M.V."/>
            <person name="Andreote F.D."/>
        </authorList>
    </citation>
    <scope>NUCLEOTIDE SEQUENCE [LARGE SCALE GENOMIC DNA]</scope>
    <source>
        <strain evidence="1 2">Hex-1 MGV</strain>
    </source>
</reference>
<comment type="caution">
    <text evidence="1">The sequence shown here is derived from an EMBL/GenBank/DDBJ whole genome shotgun (WGS) entry which is preliminary data.</text>
</comment>
<gene>
    <name evidence="1" type="ORF">C5Y83_04535</name>
</gene>
<sequence>MNVFDPSTWHTLDDHPVMLGLGDPNWRENYREVGDAPDAALHVVRKAALQIKSTFPSATTELVVLDSLDWFAMVNASEFDGQMGHCEDETVYVRFDTENRESFYEDDIPVEKLSETIQEFFGIDRCSN</sequence>
<evidence type="ECO:0000313" key="2">
    <source>
        <dbReference type="Proteomes" id="UP000238322"/>
    </source>
</evidence>
<accession>A0A2S8FYQ5</accession>
<name>A0A2S8FYQ5_9BACT</name>
<protein>
    <submittedName>
        <fullName evidence="1">Uncharacterized protein</fullName>
    </submittedName>
</protein>
<dbReference type="EMBL" id="PUHY01000005">
    <property type="protein sequence ID" value="PQO37220.1"/>
    <property type="molecule type" value="Genomic_DNA"/>
</dbReference>
<dbReference type="RefSeq" id="WP_105328471.1">
    <property type="nucleotide sequence ID" value="NZ_PUHY01000005.1"/>
</dbReference>